<dbReference type="Pfam" id="PF25944">
    <property type="entry name" value="Beta-barrel_RND"/>
    <property type="match status" value="1"/>
</dbReference>
<dbReference type="Pfam" id="PF25967">
    <property type="entry name" value="RND-MFP_C"/>
    <property type="match status" value="1"/>
</dbReference>
<comment type="subcellular location">
    <subcellularLocation>
        <location evidence="1">Cell envelope</location>
    </subcellularLocation>
</comment>
<dbReference type="Gene3D" id="2.40.420.20">
    <property type="match status" value="1"/>
</dbReference>
<evidence type="ECO:0000259" key="4">
    <source>
        <dbReference type="Pfam" id="PF25876"/>
    </source>
</evidence>
<evidence type="ECO:0000259" key="7">
    <source>
        <dbReference type="Pfam" id="PF25967"/>
    </source>
</evidence>
<reference evidence="8 9" key="1">
    <citation type="submission" date="2015-04" db="EMBL/GenBank/DDBJ databases">
        <title>Whole genome shotgun sequence of Flavihumibacter petaseus NBRC 106054.</title>
        <authorList>
            <person name="Miyazawa S."/>
            <person name="Hosoyama A."/>
            <person name="Hashimoto M."/>
            <person name="Noguchi M."/>
            <person name="Tsuchikane K."/>
            <person name="Ohji S."/>
            <person name="Yamazoe A."/>
            <person name="Ichikawa N."/>
            <person name="Kimura A."/>
            <person name="Fujita N."/>
        </authorList>
    </citation>
    <scope>NUCLEOTIDE SEQUENCE [LARGE SCALE GENOMIC DNA]</scope>
    <source>
        <strain evidence="8 9">NBRC 106054</strain>
    </source>
</reference>
<evidence type="ECO:0000313" key="8">
    <source>
        <dbReference type="EMBL" id="GAO44401.1"/>
    </source>
</evidence>
<dbReference type="Pfam" id="PF25876">
    <property type="entry name" value="HH_MFP_RND"/>
    <property type="match status" value="1"/>
</dbReference>
<dbReference type="PANTHER" id="PTHR30158">
    <property type="entry name" value="ACRA/E-RELATED COMPONENT OF DRUG EFFLUX TRANSPORTER"/>
    <property type="match status" value="1"/>
</dbReference>
<dbReference type="InterPro" id="IPR058625">
    <property type="entry name" value="MdtA-like_BSH"/>
</dbReference>
<feature type="domain" description="Multidrug resistance protein MdtA-like C-terminal permuted SH3" evidence="7">
    <location>
        <begin position="295"/>
        <end position="355"/>
    </location>
</feature>
<evidence type="ECO:0000259" key="5">
    <source>
        <dbReference type="Pfam" id="PF25917"/>
    </source>
</evidence>
<dbReference type="InterPro" id="IPR058626">
    <property type="entry name" value="MdtA-like_b-barrel"/>
</dbReference>
<dbReference type="PANTHER" id="PTHR30158:SF23">
    <property type="entry name" value="MULTIDRUG RESISTANCE PROTEIN MEXA"/>
    <property type="match status" value="1"/>
</dbReference>
<protein>
    <submittedName>
        <fullName evidence="8">Putative RND-type efflux pump membrane fusion protein</fullName>
    </submittedName>
</protein>
<dbReference type="InterPro" id="IPR006143">
    <property type="entry name" value="RND_pump_MFP"/>
</dbReference>
<dbReference type="STRING" id="1220578.FPE01S_03_04390"/>
<proteinExistence type="inferred from homology"/>
<feature type="domain" description="Multidrug resistance protein MdtA-like alpha-helical hairpin" evidence="4">
    <location>
        <begin position="103"/>
        <end position="172"/>
    </location>
</feature>
<dbReference type="GO" id="GO:0022857">
    <property type="term" value="F:transmembrane transporter activity"/>
    <property type="evidence" value="ECO:0007669"/>
    <property type="project" value="InterPro"/>
</dbReference>
<evidence type="ECO:0000259" key="6">
    <source>
        <dbReference type="Pfam" id="PF25944"/>
    </source>
</evidence>
<dbReference type="RefSeq" id="WP_046370335.1">
    <property type="nucleotide sequence ID" value="NZ_BBWV01000003.1"/>
</dbReference>
<gene>
    <name evidence="8" type="ORF">FPE01S_03_04390</name>
</gene>
<dbReference type="Proteomes" id="UP000033121">
    <property type="component" value="Unassembled WGS sequence"/>
</dbReference>
<comment type="caution">
    <text evidence="8">The sequence shown here is derived from an EMBL/GenBank/DDBJ whole genome shotgun (WGS) entry which is preliminary data.</text>
</comment>
<dbReference type="AlphaFoldDB" id="A0A0E9N419"/>
<dbReference type="GO" id="GO:0005886">
    <property type="term" value="C:plasma membrane"/>
    <property type="evidence" value="ECO:0007669"/>
    <property type="project" value="TreeGrafter"/>
</dbReference>
<evidence type="ECO:0000256" key="2">
    <source>
        <dbReference type="ARBA" id="ARBA00009477"/>
    </source>
</evidence>
<dbReference type="Gene3D" id="1.10.287.470">
    <property type="entry name" value="Helix hairpin bin"/>
    <property type="match status" value="1"/>
</dbReference>
<dbReference type="InterPro" id="IPR058624">
    <property type="entry name" value="MdtA-like_HH"/>
</dbReference>
<feature type="coiled-coil region" evidence="3">
    <location>
        <begin position="96"/>
        <end position="168"/>
    </location>
</feature>
<dbReference type="GO" id="GO:0046677">
    <property type="term" value="P:response to antibiotic"/>
    <property type="evidence" value="ECO:0007669"/>
    <property type="project" value="TreeGrafter"/>
</dbReference>
<accession>A0A0E9N419</accession>
<feature type="domain" description="Multidrug resistance protein MdtA-like beta-barrel" evidence="6">
    <location>
        <begin position="208"/>
        <end position="289"/>
    </location>
</feature>
<evidence type="ECO:0000313" key="9">
    <source>
        <dbReference type="Proteomes" id="UP000033121"/>
    </source>
</evidence>
<dbReference type="Gene3D" id="2.40.50.100">
    <property type="match status" value="1"/>
</dbReference>
<comment type="similarity">
    <text evidence="2">Belongs to the membrane fusion protein (MFP) (TC 8.A.1) family.</text>
</comment>
<organism evidence="8 9">
    <name type="scientific">Flavihumibacter petaseus NBRC 106054</name>
    <dbReference type="NCBI Taxonomy" id="1220578"/>
    <lineage>
        <taxon>Bacteria</taxon>
        <taxon>Pseudomonadati</taxon>
        <taxon>Bacteroidota</taxon>
        <taxon>Chitinophagia</taxon>
        <taxon>Chitinophagales</taxon>
        <taxon>Chitinophagaceae</taxon>
        <taxon>Flavihumibacter</taxon>
    </lineage>
</organism>
<dbReference type="Pfam" id="PF25917">
    <property type="entry name" value="BSH_RND"/>
    <property type="match status" value="1"/>
</dbReference>
<keyword evidence="3" id="KW-0175">Coiled coil</keyword>
<sequence>MTFQFSYLHVLIGGAIILQCACSAKGHPDNNKQELLKLPVVTVQQLDTLMVKSYVADLQALQNVEIRAKIQGFLEEIMIDEGQAVTKGQPLFRINDAELRNQVSQANALVQNAEAEAETARLEETRVKKLVEKNIISASELSLAAAKVKSAEARVQEAKGHAENARIRLSYAFIRSPFTGVIDRLPFKVGSLVDEGSLLTTISNLDAIYAYFNVSENEYLHFMKSKEENKPSLNDIGLTLADGSRYPQTGVVETMESIFDEKTGSIAFRAKFPNPDRILKHGATGKVSLTRNVADVMMVPQKAVFEIQDKNYVFVMDSQHTVKMRDIRANGRMDQYLLVADGLQPGETIVSEGIQQIRDGSVIQPRYINQAFND</sequence>
<dbReference type="Gene3D" id="2.40.30.170">
    <property type="match status" value="1"/>
</dbReference>
<name>A0A0E9N419_9BACT</name>
<dbReference type="EMBL" id="BBWV01000003">
    <property type="protein sequence ID" value="GAO44401.1"/>
    <property type="molecule type" value="Genomic_DNA"/>
</dbReference>
<dbReference type="InterPro" id="IPR058627">
    <property type="entry name" value="MdtA-like_C"/>
</dbReference>
<dbReference type="OrthoDB" id="9801814at2"/>
<feature type="domain" description="Multidrug resistance protein MdtA-like barrel-sandwich hybrid" evidence="5">
    <location>
        <begin position="63"/>
        <end position="198"/>
    </location>
</feature>
<evidence type="ECO:0000256" key="1">
    <source>
        <dbReference type="ARBA" id="ARBA00004196"/>
    </source>
</evidence>
<dbReference type="GO" id="GO:0030313">
    <property type="term" value="C:cell envelope"/>
    <property type="evidence" value="ECO:0007669"/>
    <property type="project" value="UniProtKB-SubCell"/>
</dbReference>
<dbReference type="NCBIfam" id="TIGR01730">
    <property type="entry name" value="RND_mfp"/>
    <property type="match status" value="1"/>
</dbReference>
<dbReference type="SUPFAM" id="SSF111369">
    <property type="entry name" value="HlyD-like secretion proteins"/>
    <property type="match status" value="1"/>
</dbReference>
<keyword evidence="9" id="KW-1185">Reference proteome</keyword>
<evidence type="ECO:0000256" key="3">
    <source>
        <dbReference type="SAM" id="Coils"/>
    </source>
</evidence>